<evidence type="ECO:0000313" key="2">
    <source>
        <dbReference type="Proteomes" id="UP000187464"/>
    </source>
</evidence>
<keyword evidence="2" id="KW-1185">Reference proteome</keyword>
<dbReference type="Proteomes" id="UP000187464">
    <property type="component" value="Chromosome I"/>
</dbReference>
<dbReference type="KEGG" id="psac:PSM36_0730"/>
<dbReference type="EMBL" id="LT605205">
    <property type="protein sequence ID" value="SCD19557.1"/>
    <property type="molecule type" value="Genomic_DNA"/>
</dbReference>
<evidence type="ECO:0000313" key="1">
    <source>
        <dbReference type="EMBL" id="SCD19557.1"/>
    </source>
</evidence>
<gene>
    <name evidence="1" type="ORF">PSM36_0730</name>
</gene>
<dbReference type="STRING" id="1642647.PSM36_0730"/>
<organism evidence="1 2">
    <name type="scientific">Proteiniphilum saccharofermentans</name>
    <dbReference type="NCBI Taxonomy" id="1642647"/>
    <lineage>
        <taxon>Bacteria</taxon>
        <taxon>Pseudomonadati</taxon>
        <taxon>Bacteroidota</taxon>
        <taxon>Bacteroidia</taxon>
        <taxon>Bacteroidales</taxon>
        <taxon>Dysgonomonadaceae</taxon>
        <taxon>Proteiniphilum</taxon>
    </lineage>
</organism>
<accession>A0A1R3T4Q9</accession>
<protein>
    <submittedName>
        <fullName evidence="1">Uncharacterized protein</fullName>
    </submittedName>
</protein>
<sequence>MVLPYFIPCPIFASLNKTKSKKIMKTTDIYFASLPYTNNLHKASLPLSRMCC</sequence>
<name>A0A1R3T4Q9_9BACT</name>
<proteinExistence type="predicted"/>
<reference evidence="1 2" key="1">
    <citation type="submission" date="2016-08" db="EMBL/GenBank/DDBJ databases">
        <authorList>
            <person name="Seilhamer J.J."/>
        </authorList>
    </citation>
    <scope>NUCLEOTIDE SEQUENCE [LARGE SCALE GENOMIC DNA]</scope>
    <source>
        <strain evidence="1">M3/6</strain>
    </source>
</reference>
<dbReference type="AlphaFoldDB" id="A0A1R3T4Q9"/>